<evidence type="ECO:0000256" key="1">
    <source>
        <dbReference type="ARBA" id="ARBA00022737"/>
    </source>
</evidence>
<feature type="repeat" description="ANK" evidence="3">
    <location>
        <begin position="92"/>
        <end position="124"/>
    </location>
</feature>
<keyword evidence="2 3" id="KW-0040">ANK repeat</keyword>
<dbReference type="InterPro" id="IPR002110">
    <property type="entry name" value="Ankyrin_rpt"/>
</dbReference>
<sequence>MEYPILSINGKRLYPPPPPHNPDDAVLWAIQTGDTAALDKAIDSHANLRKKVKAGDVECTALHLAAKSGNVKAVKLIIKALDTGDMNAQDSFGETAVHWAARADKDKALEALIEGGCSVEVESSDGTTPIKCAVDNHANAALKRLIKRMAQL</sequence>
<name>A0AAV2RYM1_MEGNR</name>
<reference evidence="4 5" key="1">
    <citation type="submission" date="2024-05" db="EMBL/GenBank/DDBJ databases">
        <authorList>
            <person name="Wallberg A."/>
        </authorList>
    </citation>
    <scope>NUCLEOTIDE SEQUENCE [LARGE SCALE GENOMIC DNA]</scope>
</reference>
<dbReference type="Proteomes" id="UP001497623">
    <property type="component" value="Unassembled WGS sequence"/>
</dbReference>
<evidence type="ECO:0008006" key="6">
    <source>
        <dbReference type="Google" id="ProtNLM"/>
    </source>
</evidence>
<protein>
    <recommendedName>
        <fullName evidence="6">Ankyrin repeat domain-containing protein</fullName>
    </recommendedName>
</protein>
<evidence type="ECO:0000256" key="2">
    <source>
        <dbReference type="ARBA" id="ARBA00023043"/>
    </source>
</evidence>
<keyword evidence="1" id="KW-0677">Repeat</keyword>
<dbReference type="PANTHER" id="PTHR24198:SF165">
    <property type="entry name" value="ANKYRIN REPEAT-CONTAINING PROTEIN-RELATED"/>
    <property type="match status" value="1"/>
</dbReference>
<dbReference type="Gene3D" id="1.25.40.20">
    <property type="entry name" value="Ankyrin repeat-containing domain"/>
    <property type="match status" value="1"/>
</dbReference>
<evidence type="ECO:0000313" key="5">
    <source>
        <dbReference type="Proteomes" id="UP001497623"/>
    </source>
</evidence>
<dbReference type="PROSITE" id="PS50088">
    <property type="entry name" value="ANK_REPEAT"/>
    <property type="match status" value="1"/>
</dbReference>
<keyword evidence="5" id="KW-1185">Reference proteome</keyword>
<comment type="caution">
    <text evidence="4">The sequence shown here is derived from an EMBL/GenBank/DDBJ whole genome shotgun (WGS) entry which is preliminary data.</text>
</comment>
<accession>A0AAV2RYM1</accession>
<evidence type="ECO:0000256" key="3">
    <source>
        <dbReference type="PROSITE-ProRule" id="PRU00023"/>
    </source>
</evidence>
<dbReference type="Pfam" id="PF13606">
    <property type="entry name" value="Ank_3"/>
    <property type="match status" value="1"/>
</dbReference>
<feature type="non-terminal residue" evidence="4">
    <location>
        <position position="152"/>
    </location>
</feature>
<dbReference type="PANTHER" id="PTHR24198">
    <property type="entry name" value="ANKYRIN REPEAT AND PROTEIN KINASE DOMAIN-CONTAINING PROTEIN"/>
    <property type="match status" value="1"/>
</dbReference>
<dbReference type="InterPro" id="IPR036770">
    <property type="entry name" value="Ankyrin_rpt-contain_sf"/>
</dbReference>
<evidence type="ECO:0000313" key="4">
    <source>
        <dbReference type="EMBL" id="CAL4143077.1"/>
    </source>
</evidence>
<dbReference type="Pfam" id="PF12796">
    <property type="entry name" value="Ank_2"/>
    <property type="match status" value="1"/>
</dbReference>
<dbReference type="SMART" id="SM00248">
    <property type="entry name" value="ANK"/>
    <property type="match status" value="2"/>
</dbReference>
<dbReference type="EMBL" id="CAXKWB010033513">
    <property type="protein sequence ID" value="CAL4143077.1"/>
    <property type="molecule type" value="Genomic_DNA"/>
</dbReference>
<gene>
    <name evidence="4" type="ORF">MNOR_LOCUS29239</name>
</gene>
<organism evidence="4 5">
    <name type="scientific">Meganyctiphanes norvegica</name>
    <name type="common">Northern krill</name>
    <name type="synonym">Thysanopoda norvegica</name>
    <dbReference type="NCBI Taxonomy" id="48144"/>
    <lineage>
        <taxon>Eukaryota</taxon>
        <taxon>Metazoa</taxon>
        <taxon>Ecdysozoa</taxon>
        <taxon>Arthropoda</taxon>
        <taxon>Crustacea</taxon>
        <taxon>Multicrustacea</taxon>
        <taxon>Malacostraca</taxon>
        <taxon>Eumalacostraca</taxon>
        <taxon>Eucarida</taxon>
        <taxon>Euphausiacea</taxon>
        <taxon>Euphausiidae</taxon>
        <taxon>Meganyctiphanes</taxon>
    </lineage>
</organism>
<proteinExistence type="predicted"/>
<dbReference type="AlphaFoldDB" id="A0AAV2RYM1"/>
<dbReference type="SUPFAM" id="SSF48403">
    <property type="entry name" value="Ankyrin repeat"/>
    <property type="match status" value="1"/>
</dbReference>